<organism evidence="2 3">
    <name type="scientific">Jannaschia rubra</name>
    <dbReference type="NCBI Taxonomy" id="282197"/>
    <lineage>
        <taxon>Bacteria</taxon>
        <taxon>Pseudomonadati</taxon>
        <taxon>Pseudomonadota</taxon>
        <taxon>Alphaproteobacteria</taxon>
        <taxon>Rhodobacterales</taxon>
        <taxon>Roseobacteraceae</taxon>
        <taxon>Jannaschia</taxon>
    </lineage>
</organism>
<dbReference type="STRING" id="282197.SAMN04488517_11318"/>
<protein>
    <recommendedName>
        <fullName evidence="4">Lipoprotein</fullName>
    </recommendedName>
</protein>
<keyword evidence="3" id="KW-1185">Reference proteome</keyword>
<proteinExistence type="predicted"/>
<keyword evidence="1" id="KW-0732">Signal</keyword>
<dbReference type="RefSeq" id="WP_143114947.1">
    <property type="nucleotide sequence ID" value="NZ_CXPG01000017.1"/>
</dbReference>
<reference evidence="2 3" key="1">
    <citation type="submission" date="2015-07" db="EMBL/GenBank/DDBJ databases">
        <authorList>
            <person name="Noorani M."/>
        </authorList>
    </citation>
    <scope>NUCLEOTIDE SEQUENCE [LARGE SCALE GENOMIC DNA]</scope>
    <source>
        <strain evidence="2 3">CECT 5088</strain>
    </source>
</reference>
<dbReference type="AlphaFoldDB" id="A0A0M6XS85"/>
<feature type="signal peptide" evidence="1">
    <location>
        <begin position="1"/>
        <end position="17"/>
    </location>
</feature>
<dbReference type="Proteomes" id="UP000048908">
    <property type="component" value="Unassembled WGS sequence"/>
</dbReference>
<evidence type="ECO:0000313" key="3">
    <source>
        <dbReference type="Proteomes" id="UP000048908"/>
    </source>
</evidence>
<evidence type="ECO:0000313" key="2">
    <source>
        <dbReference type="EMBL" id="CTQ33103.1"/>
    </source>
</evidence>
<evidence type="ECO:0000256" key="1">
    <source>
        <dbReference type="SAM" id="SignalP"/>
    </source>
</evidence>
<dbReference type="PROSITE" id="PS51257">
    <property type="entry name" value="PROKAR_LIPOPROTEIN"/>
    <property type="match status" value="1"/>
</dbReference>
<sequence>MVRMFLLLMLLPGLAGCAVVFPPPDPDPTRVVTCGHLVALAGAVVDGRQAGQSREEQRQFVSRGSPIPNTHLGYVESVYDWPRPTTARGWADLRARTAAAAQLNCLNYPVAVLGGPVSPPVLP</sequence>
<feature type="chain" id="PRO_5005807381" description="Lipoprotein" evidence="1">
    <location>
        <begin position="18"/>
        <end position="123"/>
    </location>
</feature>
<gene>
    <name evidence="2" type="ORF">JAN5088_01883</name>
</gene>
<dbReference type="EMBL" id="CXPG01000017">
    <property type="protein sequence ID" value="CTQ33103.1"/>
    <property type="molecule type" value="Genomic_DNA"/>
</dbReference>
<evidence type="ECO:0008006" key="4">
    <source>
        <dbReference type="Google" id="ProtNLM"/>
    </source>
</evidence>
<accession>A0A0M6XS85</accession>
<name>A0A0M6XS85_9RHOB</name>
<dbReference type="OrthoDB" id="9855659at2"/>